<dbReference type="Proteomes" id="UP001491310">
    <property type="component" value="Unassembled WGS sequence"/>
</dbReference>
<accession>A0ABR2YDV0</accession>
<name>A0ABR2YDV0_9CHLO</name>
<evidence type="ECO:0000256" key="1">
    <source>
        <dbReference type="ARBA" id="ARBA00004430"/>
    </source>
</evidence>
<dbReference type="EMBL" id="JALJOT010000014">
    <property type="protein sequence ID" value="KAK9903399.1"/>
    <property type="molecule type" value="Genomic_DNA"/>
</dbReference>
<organism evidence="2 3">
    <name type="scientific">Coccomyxa subellipsoidea</name>
    <dbReference type="NCBI Taxonomy" id="248742"/>
    <lineage>
        <taxon>Eukaryota</taxon>
        <taxon>Viridiplantae</taxon>
        <taxon>Chlorophyta</taxon>
        <taxon>core chlorophytes</taxon>
        <taxon>Trebouxiophyceae</taxon>
        <taxon>Trebouxiophyceae incertae sedis</taxon>
        <taxon>Coccomyxaceae</taxon>
        <taxon>Coccomyxa</taxon>
    </lineage>
</organism>
<dbReference type="InterPro" id="IPR032675">
    <property type="entry name" value="LRR_dom_sf"/>
</dbReference>
<dbReference type="Gene3D" id="3.80.10.10">
    <property type="entry name" value="Ribonuclease Inhibitor"/>
    <property type="match status" value="1"/>
</dbReference>
<reference evidence="2 3" key="1">
    <citation type="journal article" date="2024" name="Nat. Commun.">
        <title>Phylogenomics reveals the evolutionary origins of lichenization in chlorophyte algae.</title>
        <authorList>
            <person name="Puginier C."/>
            <person name="Libourel C."/>
            <person name="Otte J."/>
            <person name="Skaloud P."/>
            <person name="Haon M."/>
            <person name="Grisel S."/>
            <person name="Petersen M."/>
            <person name="Berrin J.G."/>
            <person name="Delaux P.M."/>
            <person name="Dal Grande F."/>
            <person name="Keller J."/>
        </authorList>
    </citation>
    <scope>NUCLEOTIDE SEQUENCE [LARGE SCALE GENOMIC DNA]</scope>
    <source>
        <strain evidence="2 3">SAG 216-7</strain>
    </source>
</reference>
<evidence type="ECO:0000313" key="3">
    <source>
        <dbReference type="Proteomes" id="UP001491310"/>
    </source>
</evidence>
<gene>
    <name evidence="2" type="ORF">WJX75_004741</name>
</gene>
<protein>
    <recommendedName>
        <fullName evidence="4">RNI-like protein</fullName>
    </recommendedName>
</protein>
<evidence type="ECO:0000313" key="2">
    <source>
        <dbReference type="EMBL" id="KAK9903399.1"/>
    </source>
</evidence>
<dbReference type="SUPFAM" id="SSF52047">
    <property type="entry name" value="RNI-like"/>
    <property type="match status" value="1"/>
</dbReference>
<evidence type="ECO:0008006" key="4">
    <source>
        <dbReference type="Google" id="ProtNLM"/>
    </source>
</evidence>
<comment type="caution">
    <text evidence="2">The sequence shown here is derived from an EMBL/GenBank/DDBJ whole genome shotgun (WGS) entry which is preliminary data.</text>
</comment>
<dbReference type="PANTHER" id="PTHR12904:SF23">
    <property type="entry name" value="PROTEIN ZER-1 HOMOLOG"/>
    <property type="match status" value="1"/>
</dbReference>
<keyword evidence="3" id="KW-1185">Reference proteome</keyword>
<sequence>MGPDTLLNLCCRSVAIQLGFDSHSIDVTDIPEPEIALRVWRAYEGLHYWRCQTLQCWDRQVLSKFSYFWSIRVLRLNHHVKHAYLESLQLLRGTLEHLEVSTCASDLHWCIGFNKLKCLSLYGENLHPLALHAMAGLPSLHSLDLHGMQQLTDSIHVGPVLASLPSLQHLDLGNTSIGDSTIESLTYTRHLASWESQKGKGALSGSQSDWPQLKLKTLVLQGTKVTPACLEHLHVLSELEYLDMRKTAVKRQDLIGLEKHLRLHAQHGGAVLSVSATLAVVLQQTRPKVCACDYNVGSAPLERWQQESIRQLIYSC</sequence>
<dbReference type="InterPro" id="IPR051341">
    <property type="entry name" value="Zyg-11_UBL_adapter"/>
</dbReference>
<proteinExistence type="predicted"/>
<comment type="subcellular location">
    <subcellularLocation>
        <location evidence="1">Cytoplasm</location>
        <location evidence="1">Cytoskeleton</location>
        <location evidence="1">Cilium axoneme</location>
    </subcellularLocation>
</comment>
<dbReference type="PANTHER" id="PTHR12904">
    <property type="match status" value="1"/>
</dbReference>